<sequence>MTGDIRITWHINKTSCKNQKLLLGLGVRSQESGELRMNNKQLNALSTDFMPFNPYSCRFETSKINYARGL</sequence>
<dbReference type="AlphaFoldDB" id="A0A552PSH1"/>
<evidence type="ECO:0000313" key="1">
    <source>
        <dbReference type="EMBL" id="TRV59922.1"/>
    </source>
</evidence>
<reference evidence="1 2" key="1">
    <citation type="submission" date="2019-01" db="EMBL/GenBank/DDBJ databases">
        <title>Coherence of Microcystis species and biogeography revealed through population genomics.</title>
        <authorList>
            <person name="Perez-Carrascal O.M."/>
            <person name="Terrat Y."/>
            <person name="Giani A."/>
            <person name="Fortin N."/>
            <person name="Tromas N."/>
            <person name="Shapiro B.J."/>
        </authorList>
    </citation>
    <scope>NUCLEOTIDE SEQUENCE [LARGE SCALE GENOMIC DNA]</scope>
    <source>
        <strain evidence="1">Mp_MB_F_20051200_S9</strain>
    </source>
</reference>
<comment type="caution">
    <text evidence="1">The sequence shown here is derived from an EMBL/GenBank/DDBJ whole genome shotgun (WGS) entry which is preliminary data.</text>
</comment>
<protein>
    <submittedName>
        <fullName evidence="1">Uncharacterized protein</fullName>
    </submittedName>
</protein>
<evidence type="ECO:0000313" key="2">
    <source>
        <dbReference type="Proteomes" id="UP000317165"/>
    </source>
</evidence>
<proteinExistence type="predicted"/>
<organism evidence="1 2">
    <name type="scientific">Microcystis panniformis Mp_MB_F_20051200_S9</name>
    <dbReference type="NCBI Taxonomy" id="2486223"/>
    <lineage>
        <taxon>Bacteria</taxon>
        <taxon>Bacillati</taxon>
        <taxon>Cyanobacteriota</taxon>
        <taxon>Cyanophyceae</taxon>
        <taxon>Oscillatoriophycideae</taxon>
        <taxon>Chroococcales</taxon>
        <taxon>Microcystaceae</taxon>
        <taxon>Microcystis</taxon>
    </lineage>
</organism>
<accession>A0A552PSH1</accession>
<name>A0A552PSH1_9CHRO</name>
<dbReference type="Proteomes" id="UP000317165">
    <property type="component" value="Unassembled WGS sequence"/>
</dbReference>
<gene>
    <name evidence="1" type="ORF">EWV53_15730</name>
</gene>
<dbReference type="EMBL" id="SFAC01000186">
    <property type="protein sequence ID" value="TRV59922.1"/>
    <property type="molecule type" value="Genomic_DNA"/>
</dbReference>